<evidence type="ECO:0008006" key="2">
    <source>
        <dbReference type="Google" id="ProtNLM"/>
    </source>
</evidence>
<sequence length="57" mass="6835">MRLLAEMNSDKYSIIKQHEEYLEIIKNKSIDKIDEIVKKHIKEPAKEWSNIGINYDM</sequence>
<dbReference type="EMBL" id="VSSQ01046824">
    <property type="protein sequence ID" value="MPN00799.1"/>
    <property type="molecule type" value="Genomic_DNA"/>
</dbReference>
<dbReference type="AlphaFoldDB" id="A0A645EI24"/>
<accession>A0A645EI24</accession>
<gene>
    <name evidence="1" type="ORF">SDC9_147997</name>
</gene>
<protein>
    <recommendedName>
        <fullName evidence="2">GntR C-terminal domain-containing protein</fullName>
    </recommendedName>
</protein>
<name>A0A645EI24_9ZZZZ</name>
<evidence type="ECO:0000313" key="1">
    <source>
        <dbReference type="EMBL" id="MPN00799.1"/>
    </source>
</evidence>
<reference evidence="1" key="1">
    <citation type="submission" date="2019-08" db="EMBL/GenBank/DDBJ databases">
        <authorList>
            <person name="Kucharzyk K."/>
            <person name="Murdoch R.W."/>
            <person name="Higgins S."/>
            <person name="Loffler F."/>
        </authorList>
    </citation>
    <scope>NUCLEOTIDE SEQUENCE</scope>
</reference>
<comment type="caution">
    <text evidence="1">The sequence shown here is derived from an EMBL/GenBank/DDBJ whole genome shotgun (WGS) entry which is preliminary data.</text>
</comment>
<proteinExistence type="predicted"/>
<organism evidence="1">
    <name type="scientific">bioreactor metagenome</name>
    <dbReference type="NCBI Taxonomy" id="1076179"/>
    <lineage>
        <taxon>unclassified sequences</taxon>
        <taxon>metagenomes</taxon>
        <taxon>ecological metagenomes</taxon>
    </lineage>
</organism>